<evidence type="ECO:0000313" key="2">
    <source>
        <dbReference type="Proteomes" id="UP000198518"/>
    </source>
</evidence>
<dbReference type="GO" id="GO:0030643">
    <property type="term" value="P:intracellular phosphate ion homeostasis"/>
    <property type="evidence" value="ECO:0007669"/>
    <property type="project" value="InterPro"/>
</dbReference>
<dbReference type="Proteomes" id="UP000198518">
    <property type="component" value="Unassembled WGS sequence"/>
</dbReference>
<dbReference type="EMBL" id="FOJA01000001">
    <property type="protein sequence ID" value="SEW14628.1"/>
    <property type="molecule type" value="Genomic_DNA"/>
</dbReference>
<dbReference type="STRING" id="355548.SAMN04487945_1746"/>
<dbReference type="AlphaFoldDB" id="A0A1I0PLD2"/>
<reference evidence="1 2" key="1">
    <citation type="submission" date="2016-10" db="EMBL/GenBank/DDBJ databases">
        <authorList>
            <person name="de Groot N.N."/>
        </authorList>
    </citation>
    <scope>NUCLEOTIDE SEQUENCE [LARGE SCALE GENOMIC DNA]</scope>
    <source>
        <strain evidence="1 2">CGMCC 1.5337</strain>
    </source>
</reference>
<dbReference type="RefSeq" id="WP_089668923.1">
    <property type="nucleotide sequence ID" value="NZ_FOJA01000001.1"/>
</dbReference>
<sequence length="330" mass="34956">METRKVQQVGGGTYTVSIPVHWANEHGVGAGDTAYLYPHSDGSLVVRWAERDHSALAATTVDLDGGTPAAAERALDAAYTAGFKRIELRAAGGLDDEQRRAIVDRARTLSGVGVTEEDDSAVVVQGLLDAGDVSIRQSVLQLRFSALSVHEQATAALAAAVPDVDRVLDRTRESDRLARLVARQANRALVDRSVLDALGLSRRRLAEYAVAARQLDRVAGHAAGVSRRVRDCDGLTEDVAAELSDLGEVARDVVDDATDALVDGGDREAAQTVHDRAGAVAAEGERVEQALVEREAAASTHLVRVLDHLLRTAACGERVAAAALRVSLQS</sequence>
<keyword evidence="2" id="KW-1185">Reference proteome</keyword>
<name>A0A1I0PLD2_9EURY</name>
<dbReference type="InterPro" id="IPR038078">
    <property type="entry name" value="PhoU-like_sf"/>
</dbReference>
<accession>A0A1I0PLD2</accession>
<dbReference type="GO" id="GO:0045936">
    <property type="term" value="P:negative regulation of phosphate metabolic process"/>
    <property type="evidence" value="ECO:0007669"/>
    <property type="project" value="InterPro"/>
</dbReference>
<gene>
    <name evidence="1" type="ORF">SAMN04487945_1746</name>
</gene>
<dbReference type="PANTHER" id="PTHR42930:SF6">
    <property type="entry name" value="PHOSPHATE REGULATORY PROTEIN-LIKE PROTEIN"/>
    <property type="match status" value="1"/>
</dbReference>
<dbReference type="InterPro" id="IPR028366">
    <property type="entry name" value="PhoU"/>
</dbReference>
<dbReference type="Gene3D" id="1.20.58.220">
    <property type="entry name" value="Phosphate transport system protein phou homolog 2, domain 2"/>
    <property type="match status" value="1"/>
</dbReference>
<organism evidence="1 2">
    <name type="scientific">Halobacterium jilantaiense</name>
    <dbReference type="NCBI Taxonomy" id="355548"/>
    <lineage>
        <taxon>Archaea</taxon>
        <taxon>Methanobacteriati</taxon>
        <taxon>Methanobacteriota</taxon>
        <taxon>Stenosarchaea group</taxon>
        <taxon>Halobacteria</taxon>
        <taxon>Halobacteriales</taxon>
        <taxon>Halobacteriaceae</taxon>
        <taxon>Halobacterium</taxon>
    </lineage>
</organism>
<dbReference type="SUPFAM" id="SSF109755">
    <property type="entry name" value="PhoU-like"/>
    <property type="match status" value="1"/>
</dbReference>
<evidence type="ECO:0000313" key="1">
    <source>
        <dbReference type="EMBL" id="SEW14628.1"/>
    </source>
</evidence>
<proteinExistence type="predicted"/>
<dbReference type="PANTHER" id="PTHR42930">
    <property type="entry name" value="PHOSPHATE-SPECIFIC TRANSPORT SYSTEM ACCESSORY PROTEIN PHOU"/>
    <property type="match status" value="1"/>
</dbReference>
<dbReference type="OrthoDB" id="40991at2157"/>
<protein>
    <submittedName>
        <fullName evidence="1">Phosphate uptake regulator</fullName>
    </submittedName>
</protein>